<dbReference type="Gene3D" id="3.30.2130.10">
    <property type="entry name" value="VC0802-like"/>
    <property type="match status" value="2"/>
</dbReference>
<accession>A0A8H3FED9</accession>
<dbReference type="PANTHER" id="PTHR31131:SF6">
    <property type="entry name" value="CASTOR ACT DOMAIN-CONTAINING PROTEIN"/>
    <property type="match status" value="1"/>
</dbReference>
<protein>
    <recommendedName>
        <fullName evidence="1">CASTOR ACT domain-containing protein</fullName>
    </recommendedName>
</protein>
<dbReference type="InterPro" id="IPR051719">
    <property type="entry name" value="CASTOR_mTORC1"/>
</dbReference>
<evidence type="ECO:0000259" key="1">
    <source>
        <dbReference type="Pfam" id="PF13840"/>
    </source>
</evidence>
<proteinExistence type="predicted"/>
<reference evidence="2" key="1">
    <citation type="submission" date="2021-03" db="EMBL/GenBank/DDBJ databases">
        <authorList>
            <person name="Tagirdzhanova G."/>
        </authorList>
    </citation>
    <scope>NUCLEOTIDE SEQUENCE</scope>
</reference>
<dbReference type="GO" id="GO:0006520">
    <property type="term" value="P:amino acid metabolic process"/>
    <property type="evidence" value="ECO:0007669"/>
    <property type="project" value="UniProtKB-ARBA"/>
</dbReference>
<name>A0A8H3FED9_9LECA</name>
<comment type="caution">
    <text evidence="2">The sequence shown here is derived from an EMBL/GenBank/DDBJ whole genome shotgun (WGS) entry which is preliminary data.</text>
</comment>
<dbReference type="AlphaFoldDB" id="A0A8H3FED9"/>
<sequence length="384" mass="42044">MSAQIHFVDSQLSLVHIPLEQYHRYLQSILKLLFPSPIDYNETGDPDEHEWTSWANRHPFLNVSITPIECSIVCSKQLAQQYLAPTLKALFEKTNKGYDQASVSDDDFVVISVEGEGLEAGQRVLELTSPLALAGISIFFITTYFSDYILVPSKSRSHVVRALEDRGFTFQKSSDVYVNPLAHHHRSKSSTSSIASPLSPFSPPTTLSDLQNRTFNLLNKHHIHPRVDPSIRLVSCAARRDDPNSAAADELTLQLGLTKCLIHSPKFLSLTLTQDEPASLLLERASVGNFGDALLGSKDEFLVPITLDLGELPFEATGIVCGVAGRLCGGGGDVDDDEEGVAEEMDGNNKIEMSYLSTTRAGTVMVNEADLERAMGLLRVNGGC</sequence>
<evidence type="ECO:0000313" key="2">
    <source>
        <dbReference type="EMBL" id="CAF9922923.1"/>
    </source>
</evidence>
<dbReference type="InterPro" id="IPR045865">
    <property type="entry name" value="ACT-like_dom_sf"/>
</dbReference>
<organism evidence="2 3">
    <name type="scientific">Heterodermia speciosa</name>
    <dbReference type="NCBI Taxonomy" id="116794"/>
    <lineage>
        <taxon>Eukaryota</taxon>
        <taxon>Fungi</taxon>
        <taxon>Dikarya</taxon>
        <taxon>Ascomycota</taxon>
        <taxon>Pezizomycotina</taxon>
        <taxon>Lecanoromycetes</taxon>
        <taxon>OSLEUM clade</taxon>
        <taxon>Lecanoromycetidae</taxon>
        <taxon>Caliciales</taxon>
        <taxon>Physciaceae</taxon>
        <taxon>Heterodermia</taxon>
    </lineage>
</organism>
<dbReference type="InterPro" id="IPR027795">
    <property type="entry name" value="CASTOR_ACT_dom"/>
</dbReference>
<dbReference type="Pfam" id="PF13840">
    <property type="entry name" value="ACT_7"/>
    <property type="match status" value="1"/>
</dbReference>
<dbReference type="OrthoDB" id="58529at2759"/>
<dbReference type="PANTHER" id="PTHR31131">
    <property type="entry name" value="CHROMOSOME 1, WHOLE GENOME SHOTGUN SEQUENCE"/>
    <property type="match status" value="1"/>
</dbReference>
<dbReference type="GO" id="GO:0046394">
    <property type="term" value="P:carboxylic acid biosynthetic process"/>
    <property type="evidence" value="ECO:0007669"/>
    <property type="project" value="UniProtKB-ARBA"/>
</dbReference>
<dbReference type="Proteomes" id="UP000664521">
    <property type="component" value="Unassembled WGS sequence"/>
</dbReference>
<dbReference type="EMBL" id="CAJPDS010000032">
    <property type="protein sequence ID" value="CAF9922923.1"/>
    <property type="molecule type" value="Genomic_DNA"/>
</dbReference>
<evidence type="ECO:0000313" key="3">
    <source>
        <dbReference type="Proteomes" id="UP000664521"/>
    </source>
</evidence>
<feature type="domain" description="CASTOR ACT" evidence="1">
    <location>
        <begin position="104"/>
        <end position="165"/>
    </location>
</feature>
<gene>
    <name evidence="2" type="ORF">HETSPECPRED_005190</name>
</gene>
<dbReference type="SUPFAM" id="SSF55021">
    <property type="entry name" value="ACT-like"/>
    <property type="match status" value="1"/>
</dbReference>
<keyword evidence="3" id="KW-1185">Reference proteome</keyword>